<evidence type="ECO:0000313" key="2">
    <source>
        <dbReference type="EMBL" id="KAK6957741.1"/>
    </source>
</evidence>
<proteinExistence type="predicted"/>
<evidence type="ECO:0008006" key="4">
    <source>
        <dbReference type="Google" id="ProtNLM"/>
    </source>
</evidence>
<accession>A0AAX6MZW4</accession>
<organism evidence="2 3">
    <name type="scientific">Daldinia eschscholtzii</name>
    <dbReference type="NCBI Taxonomy" id="292717"/>
    <lineage>
        <taxon>Eukaryota</taxon>
        <taxon>Fungi</taxon>
        <taxon>Dikarya</taxon>
        <taxon>Ascomycota</taxon>
        <taxon>Pezizomycotina</taxon>
        <taxon>Sordariomycetes</taxon>
        <taxon>Xylariomycetidae</taxon>
        <taxon>Xylariales</taxon>
        <taxon>Hypoxylaceae</taxon>
        <taxon>Daldinia</taxon>
    </lineage>
</organism>
<evidence type="ECO:0000256" key="1">
    <source>
        <dbReference type="SAM" id="MobiDB-lite"/>
    </source>
</evidence>
<feature type="compositionally biased region" description="Acidic residues" evidence="1">
    <location>
        <begin position="171"/>
        <end position="185"/>
    </location>
</feature>
<dbReference type="Proteomes" id="UP001369815">
    <property type="component" value="Unassembled WGS sequence"/>
</dbReference>
<protein>
    <recommendedName>
        <fullName evidence="4">Myb-like domain-containing protein</fullName>
    </recommendedName>
</protein>
<comment type="caution">
    <text evidence="2">The sequence shown here is derived from an EMBL/GenBank/DDBJ whole genome shotgun (WGS) entry which is preliminary data.</text>
</comment>
<evidence type="ECO:0000313" key="3">
    <source>
        <dbReference type="Proteomes" id="UP001369815"/>
    </source>
</evidence>
<dbReference type="AlphaFoldDB" id="A0AAX6MZW4"/>
<keyword evidence="3" id="KW-1185">Reference proteome</keyword>
<sequence>MSAGKGGKAWSPQEKLNLLIQVIDRINPAGRGIPFAELNMPGRTVRSLKHTWSGLRAEAAAYRTSNDSDQEAGTAASTNGNSSKKSLAKSVDAATPRRGSRQRTQKRSYSEWVSDDEEDKVSVKRSCLSSDEDKKLEDSEEDSAATVTKSKPVRSTKGAKKGEPPVKLEASADDDDDDVENFAEA</sequence>
<dbReference type="EMBL" id="JBANMG010000001">
    <property type="protein sequence ID" value="KAK6957741.1"/>
    <property type="molecule type" value="Genomic_DNA"/>
</dbReference>
<reference evidence="2 3" key="1">
    <citation type="journal article" date="2024" name="Front Chem Biol">
        <title>Unveiling the potential of Daldinia eschscholtzii MFLUCC 19-0629 through bioactivity and bioinformatics studies for enhanced sustainable agriculture production.</title>
        <authorList>
            <person name="Brooks S."/>
            <person name="Weaver J.A."/>
            <person name="Klomchit A."/>
            <person name="Alharthi S.A."/>
            <person name="Onlamun T."/>
            <person name="Nurani R."/>
            <person name="Vong T.K."/>
            <person name="Alberti F."/>
            <person name="Greco C."/>
        </authorList>
    </citation>
    <scope>NUCLEOTIDE SEQUENCE [LARGE SCALE GENOMIC DNA]</scope>
    <source>
        <strain evidence="2">MFLUCC 19-0629</strain>
    </source>
</reference>
<feature type="compositionally biased region" description="Polar residues" evidence="1">
    <location>
        <begin position="75"/>
        <end position="85"/>
    </location>
</feature>
<gene>
    <name evidence="2" type="ORF">Daesc_000529</name>
</gene>
<feature type="region of interest" description="Disordered" evidence="1">
    <location>
        <begin position="61"/>
        <end position="185"/>
    </location>
</feature>
<name>A0AAX6MZW4_9PEZI</name>